<feature type="transmembrane region" description="Helical" evidence="2">
    <location>
        <begin position="203"/>
        <end position="224"/>
    </location>
</feature>
<feature type="compositionally biased region" description="Pro residues" evidence="1">
    <location>
        <begin position="7"/>
        <end position="18"/>
    </location>
</feature>
<sequence length="889" mass="91574">MTTTPDPSLPHPEQPPRVVPSAASAEPVLPPPPTPPAPPTTTAAAGFEHAPAPSLPPSFATQSGVSPAGPTPSGYAPHPGFAQPIPASALALELRKIGTSWQVPAMAVAIMLLVGLAMGACLLAMLDDATDFIARGVPWVQKLLLGFGIVLGGGVKMEGAAALSGGVGVASLGTIAAMGMGSYLVARRVAQRESGPAGSAGAVLVRSLVEALPAALIALFLAIFGRAGNTVLLVSPALVGVLFTVWLTVALALFFARMRFRGVSRWGGASALVREPVWYATILVGAMSIVVLIAFIVVSIKDGTLVALLWLPYGLNAAAYTAALGQFGQLAGTGMTSTGIAMAWDILGGFAILLILVTMLVLLYLGVFLGARRGRVMTFAPHRVWQLPLGVLVLSIAFTYTLGSVTLGGIVSDAVTKVGGDVWIGLTFVTSLIVAVFALAVSLLAEVMPGIAYTLSPKFFAFLVGQRVAQAWVAGVPMAPGGGPGGGYAGGGYQPPGPPPIGYPVAQAGFPPAQTGFPPAQNGYPQAPTGYPTVPSGPGQAPSAPGHAPYSYAAPAAMAVPPPPRAPMSRKARRAVIASVVSVGVIGVLVGGAAIALTVINENRGPESVVQEYLDHLAAGDADAASAMVPLSSGDASDLTRNDVYNAEGVEHFTVGDITSEVDGDSGVVTAELTLGGESYEVDIAVSTGESEFGLLRTWVIDDPLVFDAEVWATGAADVEIAGSEQTLSEQEFGYSATFTLYPGIYPVTLNPDSEYLSGDEASLLAAPGEPIYVDLEASLSDETKNEVLAKVKEFVAACAEVPTNMSHDCPEDVRDKNLDSLELTTQVSELAWLDVSDLSFETDNATITIVANPTTAKPNPEPQEIEFAVGGTFSLDGDEIEIEISYIW</sequence>
<organism evidence="3 4">
    <name type="scientific">Microbacterium mitrae</name>
    <dbReference type="NCBI Taxonomy" id="664640"/>
    <lineage>
        <taxon>Bacteria</taxon>
        <taxon>Bacillati</taxon>
        <taxon>Actinomycetota</taxon>
        <taxon>Actinomycetes</taxon>
        <taxon>Micrococcales</taxon>
        <taxon>Microbacteriaceae</taxon>
        <taxon>Microbacterium</taxon>
    </lineage>
</organism>
<keyword evidence="2" id="KW-0472">Membrane</keyword>
<feature type="transmembrane region" description="Helical" evidence="2">
    <location>
        <begin position="105"/>
        <end position="126"/>
    </location>
</feature>
<dbReference type="RefSeq" id="WP_147826688.1">
    <property type="nucleotide sequence ID" value="NZ_BAAARG010000005.1"/>
</dbReference>
<dbReference type="Proteomes" id="UP000321196">
    <property type="component" value="Unassembled WGS sequence"/>
</dbReference>
<feature type="transmembrane region" description="Helical" evidence="2">
    <location>
        <begin position="160"/>
        <end position="183"/>
    </location>
</feature>
<dbReference type="EMBL" id="VRSW01000006">
    <property type="protein sequence ID" value="TXK02754.1"/>
    <property type="molecule type" value="Genomic_DNA"/>
</dbReference>
<feature type="transmembrane region" description="Helical" evidence="2">
    <location>
        <begin position="347"/>
        <end position="369"/>
    </location>
</feature>
<name>A0A5C8HJU4_9MICO</name>
<feature type="transmembrane region" description="Helical" evidence="2">
    <location>
        <begin position="132"/>
        <end position="153"/>
    </location>
</feature>
<keyword evidence="2" id="KW-1133">Transmembrane helix</keyword>
<feature type="transmembrane region" description="Helical" evidence="2">
    <location>
        <begin position="305"/>
        <end position="327"/>
    </location>
</feature>
<gene>
    <name evidence="3" type="ORF">FVP60_12825</name>
</gene>
<dbReference type="PANTHER" id="PTHR48125:SF10">
    <property type="entry name" value="OS12G0136300 PROTEIN"/>
    <property type="match status" value="1"/>
</dbReference>
<reference evidence="3 4" key="1">
    <citation type="submission" date="2019-08" db="EMBL/GenBank/DDBJ databases">
        <authorList>
            <person name="Dong K."/>
        </authorList>
    </citation>
    <scope>NUCLEOTIDE SEQUENCE [LARGE SCALE GENOMIC DNA]</scope>
    <source>
        <strain evidence="3 4">M4-8</strain>
    </source>
</reference>
<evidence type="ECO:0000313" key="4">
    <source>
        <dbReference type="Proteomes" id="UP000321196"/>
    </source>
</evidence>
<keyword evidence="4" id="KW-1185">Reference proteome</keyword>
<feature type="transmembrane region" description="Helical" evidence="2">
    <location>
        <begin position="423"/>
        <end position="445"/>
    </location>
</feature>
<dbReference type="OrthoDB" id="3818356at2"/>
<evidence type="ECO:0000256" key="1">
    <source>
        <dbReference type="SAM" id="MobiDB-lite"/>
    </source>
</evidence>
<comment type="caution">
    <text evidence="3">The sequence shown here is derived from an EMBL/GenBank/DDBJ whole genome shotgun (WGS) entry which is preliminary data.</text>
</comment>
<protein>
    <submittedName>
        <fullName evidence="3">Uncharacterized protein</fullName>
    </submittedName>
</protein>
<dbReference type="PANTHER" id="PTHR48125">
    <property type="entry name" value="LP07818P1"/>
    <property type="match status" value="1"/>
</dbReference>
<feature type="compositionally biased region" description="Pro residues" evidence="1">
    <location>
        <begin position="28"/>
        <end position="39"/>
    </location>
</feature>
<feature type="transmembrane region" description="Helical" evidence="2">
    <location>
        <begin position="231"/>
        <end position="256"/>
    </location>
</feature>
<accession>A0A5C8HJU4</accession>
<proteinExistence type="predicted"/>
<dbReference type="AlphaFoldDB" id="A0A5C8HJU4"/>
<feature type="transmembrane region" description="Helical" evidence="2">
    <location>
        <begin position="389"/>
        <end position="411"/>
    </location>
</feature>
<feature type="region of interest" description="Disordered" evidence="1">
    <location>
        <begin position="1"/>
        <end position="79"/>
    </location>
</feature>
<evidence type="ECO:0000256" key="2">
    <source>
        <dbReference type="SAM" id="Phobius"/>
    </source>
</evidence>
<keyword evidence="2" id="KW-0812">Transmembrane</keyword>
<feature type="transmembrane region" description="Helical" evidence="2">
    <location>
        <begin position="575"/>
        <end position="600"/>
    </location>
</feature>
<evidence type="ECO:0000313" key="3">
    <source>
        <dbReference type="EMBL" id="TXK02754.1"/>
    </source>
</evidence>
<feature type="transmembrane region" description="Helical" evidence="2">
    <location>
        <begin position="276"/>
        <end position="298"/>
    </location>
</feature>